<dbReference type="InterPro" id="IPR024383">
    <property type="entry name" value="DUF3849"/>
</dbReference>
<sequence length="101" mass="11361">MAATLQNLEHDGRFSRDNKDWGKGFSIPKERSIYYTINTHPTVLDGFIDVARKAFAALEKSAPKAEKKTSVLNRLEEDKKAAVQETEQPKGTPKRDSGREV</sequence>
<dbReference type="KEGG" id="gfe:Gferi_03680"/>
<feature type="compositionally biased region" description="Basic and acidic residues" evidence="1">
    <location>
        <begin position="62"/>
        <end position="82"/>
    </location>
</feature>
<feature type="compositionally biased region" description="Basic and acidic residues" evidence="1">
    <location>
        <begin position="8"/>
        <end position="21"/>
    </location>
</feature>
<accession>A0A1D8GCX2</accession>
<dbReference type="Pfam" id="PF12960">
    <property type="entry name" value="DUF3849"/>
    <property type="match status" value="1"/>
</dbReference>
<protein>
    <recommendedName>
        <fullName evidence="2">DUF3849 domain-containing protein</fullName>
    </recommendedName>
</protein>
<reference evidence="3 4" key="1">
    <citation type="submission" date="2016-09" db="EMBL/GenBank/DDBJ databases">
        <title>Genomic analysis reveals versatility of anaerobic energy metabolism of Geosporobacter ferrireducens IRF9 of phylum Firmicutes.</title>
        <authorList>
            <person name="Kim S.-J."/>
        </authorList>
    </citation>
    <scope>NUCLEOTIDE SEQUENCE [LARGE SCALE GENOMIC DNA]</scope>
    <source>
        <strain evidence="3 4">IRF9</strain>
    </source>
</reference>
<name>A0A1D8GCX2_9FIRM</name>
<feature type="region of interest" description="Disordered" evidence="1">
    <location>
        <begin position="62"/>
        <end position="101"/>
    </location>
</feature>
<dbReference type="AlphaFoldDB" id="A0A1D8GCX2"/>
<evidence type="ECO:0000256" key="1">
    <source>
        <dbReference type="SAM" id="MobiDB-lite"/>
    </source>
</evidence>
<evidence type="ECO:0000313" key="3">
    <source>
        <dbReference type="EMBL" id="AOT68755.1"/>
    </source>
</evidence>
<evidence type="ECO:0000259" key="2">
    <source>
        <dbReference type="Pfam" id="PF12960"/>
    </source>
</evidence>
<dbReference type="OrthoDB" id="9806961at2"/>
<keyword evidence="4" id="KW-1185">Reference proteome</keyword>
<dbReference type="STRING" id="1424294.Gferi_03680"/>
<dbReference type="Proteomes" id="UP000095743">
    <property type="component" value="Chromosome"/>
</dbReference>
<feature type="region of interest" description="Disordered" evidence="1">
    <location>
        <begin position="1"/>
        <end position="21"/>
    </location>
</feature>
<proteinExistence type="predicted"/>
<organism evidence="3 4">
    <name type="scientific">Geosporobacter ferrireducens</name>
    <dbReference type="NCBI Taxonomy" id="1424294"/>
    <lineage>
        <taxon>Bacteria</taxon>
        <taxon>Bacillati</taxon>
        <taxon>Bacillota</taxon>
        <taxon>Clostridia</taxon>
        <taxon>Peptostreptococcales</taxon>
        <taxon>Thermotaleaceae</taxon>
        <taxon>Geosporobacter</taxon>
    </lineage>
</organism>
<evidence type="ECO:0000313" key="4">
    <source>
        <dbReference type="Proteomes" id="UP000095743"/>
    </source>
</evidence>
<gene>
    <name evidence="3" type="ORF">Gferi_03680</name>
</gene>
<feature type="domain" description="DUF3849" evidence="2">
    <location>
        <begin position="2"/>
        <end position="54"/>
    </location>
</feature>
<dbReference type="EMBL" id="CP017269">
    <property type="protein sequence ID" value="AOT68755.1"/>
    <property type="molecule type" value="Genomic_DNA"/>
</dbReference>